<keyword evidence="3" id="KW-1185">Reference proteome</keyword>
<feature type="compositionally biased region" description="Basic and acidic residues" evidence="1">
    <location>
        <begin position="237"/>
        <end position="263"/>
    </location>
</feature>
<accession>A0A200PLT0</accession>
<feature type="compositionally biased region" description="Polar residues" evidence="1">
    <location>
        <begin position="56"/>
        <end position="66"/>
    </location>
</feature>
<dbReference type="OrthoDB" id="1712073at2759"/>
<gene>
    <name evidence="2" type="ORF">BVC80_9077g102</name>
</gene>
<feature type="region of interest" description="Disordered" evidence="1">
    <location>
        <begin position="170"/>
        <end position="194"/>
    </location>
</feature>
<feature type="compositionally biased region" description="Basic and acidic residues" evidence="1">
    <location>
        <begin position="180"/>
        <end position="194"/>
    </location>
</feature>
<organism evidence="2 3">
    <name type="scientific">Macleaya cordata</name>
    <name type="common">Five-seeded plume-poppy</name>
    <name type="synonym">Bocconia cordata</name>
    <dbReference type="NCBI Taxonomy" id="56857"/>
    <lineage>
        <taxon>Eukaryota</taxon>
        <taxon>Viridiplantae</taxon>
        <taxon>Streptophyta</taxon>
        <taxon>Embryophyta</taxon>
        <taxon>Tracheophyta</taxon>
        <taxon>Spermatophyta</taxon>
        <taxon>Magnoliopsida</taxon>
        <taxon>Ranunculales</taxon>
        <taxon>Papaveraceae</taxon>
        <taxon>Papaveroideae</taxon>
        <taxon>Macleaya</taxon>
    </lineage>
</organism>
<comment type="caution">
    <text evidence="2">The sequence shown here is derived from an EMBL/GenBank/DDBJ whole genome shotgun (WGS) entry which is preliminary data.</text>
</comment>
<evidence type="ECO:0000313" key="3">
    <source>
        <dbReference type="Proteomes" id="UP000195402"/>
    </source>
</evidence>
<evidence type="ECO:0000256" key="1">
    <source>
        <dbReference type="SAM" id="MobiDB-lite"/>
    </source>
</evidence>
<dbReference type="EMBL" id="MVGT01004544">
    <property type="protein sequence ID" value="OUZ99160.1"/>
    <property type="molecule type" value="Genomic_DNA"/>
</dbReference>
<dbReference type="InParanoid" id="A0A200PLT0"/>
<feature type="region of interest" description="Disordered" evidence="1">
    <location>
        <begin position="229"/>
        <end position="266"/>
    </location>
</feature>
<dbReference type="Proteomes" id="UP000195402">
    <property type="component" value="Unassembled WGS sequence"/>
</dbReference>
<name>A0A200PLT0_MACCD</name>
<proteinExistence type="predicted"/>
<dbReference type="AlphaFoldDB" id="A0A200PLT0"/>
<feature type="compositionally biased region" description="Basic and acidic residues" evidence="1">
    <location>
        <begin position="8"/>
        <end position="19"/>
    </location>
</feature>
<feature type="compositionally biased region" description="Basic and acidic residues" evidence="1">
    <location>
        <begin position="67"/>
        <end position="94"/>
    </location>
</feature>
<evidence type="ECO:0000313" key="2">
    <source>
        <dbReference type="EMBL" id="OUZ99160.1"/>
    </source>
</evidence>
<sequence length="303" mass="32320">MEDSITESELKRGIGDEAHQGNVEEVNKGGGSSEEKMEGEEEEGYNKRNGGLINHLISNLVSPSSPKSRESVEGNKTEVTDEEGERKEKAHSTEDQVELGGRIINNLISNFFHHSEGEGEEKDKKINIEGDQVDEGKEQVQEEGVNGEMELSGGGGGGGIINNLISNLFHQNEGEGEGGGEEKEKSTVEGKGVVDDGKEQVQEECVNGEMELGGGGIINNLISNFFYQNEGEGEGGGEEKEKSTVEGKGVIDDGKEQVKKVEEPGGGGGIINNIVSHLPVSLQDSSVPVNDEASILIHSIIHD</sequence>
<protein>
    <submittedName>
        <fullName evidence="2">Uncharacterized protein</fullName>
    </submittedName>
</protein>
<feature type="region of interest" description="Disordered" evidence="1">
    <location>
        <begin position="1"/>
        <end position="98"/>
    </location>
</feature>
<reference evidence="2 3" key="1">
    <citation type="journal article" date="2017" name="Mol. Plant">
        <title>The Genome of Medicinal Plant Macleaya cordata Provides New Insights into Benzylisoquinoline Alkaloids Metabolism.</title>
        <authorList>
            <person name="Liu X."/>
            <person name="Liu Y."/>
            <person name="Huang P."/>
            <person name="Ma Y."/>
            <person name="Qing Z."/>
            <person name="Tang Q."/>
            <person name="Cao H."/>
            <person name="Cheng P."/>
            <person name="Zheng Y."/>
            <person name="Yuan Z."/>
            <person name="Zhou Y."/>
            <person name="Liu J."/>
            <person name="Tang Z."/>
            <person name="Zhuo Y."/>
            <person name="Zhang Y."/>
            <person name="Yu L."/>
            <person name="Huang J."/>
            <person name="Yang P."/>
            <person name="Peng Q."/>
            <person name="Zhang J."/>
            <person name="Jiang W."/>
            <person name="Zhang Z."/>
            <person name="Lin K."/>
            <person name="Ro D.K."/>
            <person name="Chen X."/>
            <person name="Xiong X."/>
            <person name="Shang Y."/>
            <person name="Huang S."/>
            <person name="Zeng J."/>
        </authorList>
    </citation>
    <scope>NUCLEOTIDE SEQUENCE [LARGE SCALE GENOMIC DNA]</scope>
    <source>
        <strain evidence="3">cv. BLH2017</strain>
        <tissue evidence="2">Root</tissue>
    </source>
</reference>
<dbReference type="OMA" id="GEMKENH"/>